<evidence type="ECO:0000256" key="7">
    <source>
        <dbReference type="ARBA" id="ARBA00023136"/>
    </source>
</evidence>
<evidence type="ECO:0000256" key="1">
    <source>
        <dbReference type="ARBA" id="ARBA00004651"/>
    </source>
</evidence>
<accession>A0ABU4XHT2</accession>
<feature type="transmembrane region" description="Helical" evidence="8">
    <location>
        <begin position="102"/>
        <end position="120"/>
    </location>
</feature>
<comment type="caution">
    <text evidence="9">The sequence shown here is derived from an EMBL/GenBank/DDBJ whole genome shotgun (WGS) entry which is preliminary data.</text>
</comment>
<feature type="transmembrane region" description="Helical" evidence="8">
    <location>
        <begin position="78"/>
        <end position="96"/>
    </location>
</feature>
<dbReference type="InterPro" id="IPR052017">
    <property type="entry name" value="TSUP"/>
</dbReference>
<feature type="transmembrane region" description="Helical" evidence="8">
    <location>
        <begin position="232"/>
        <end position="249"/>
    </location>
</feature>
<keyword evidence="4 8" id="KW-1003">Cell membrane</keyword>
<gene>
    <name evidence="9" type="ORF">RFM27_19800</name>
</gene>
<comment type="subcellular location">
    <subcellularLocation>
        <location evidence="1 8">Cell membrane</location>
        <topology evidence="1 8">Multi-pass membrane protein</topology>
    </subcellularLocation>
</comment>
<organism evidence="9 10">
    <name type="scientific">Mesorhizobium dulcispinae</name>
    <dbReference type="NCBI Taxonomy" id="3072316"/>
    <lineage>
        <taxon>Bacteria</taxon>
        <taxon>Pseudomonadati</taxon>
        <taxon>Pseudomonadota</taxon>
        <taxon>Alphaproteobacteria</taxon>
        <taxon>Hyphomicrobiales</taxon>
        <taxon>Phyllobacteriaceae</taxon>
        <taxon>Mesorhizobium</taxon>
    </lineage>
</organism>
<evidence type="ECO:0000256" key="2">
    <source>
        <dbReference type="ARBA" id="ARBA00009142"/>
    </source>
</evidence>
<evidence type="ECO:0000256" key="6">
    <source>
        <dbReference type="ARBA" id="ARBA00022989"/>
    </source>
</evidence>
<evidence type="ECO:0000256" key="5">
    <source>
        <dbReference type="ARBA" id="ARBA00022692"/>
    </source>
</evidence>
<dbReference type="RefSeq" id="WP_320317624.1">
    <property type="nucleotide sequence ID" value="NZ_JAVIIX010000011.1"/>
</dbReference>
<dbReference type="EMBL" id="JAVIIZ010000012">
    <property type="protein sequence ID" value="MDX8474328.1"/>
    <property type="molecule type" value="Genomic_DNA"/>
</dbReference>
<feature type="transmembrane region" description="Helical" evidence="8">
    <location>
        <begin position="181"/>
        <end position="201"/>
    </location>
</feature>
<dbReference type="PANTHER" id="PTHR30269">
    <property type="entry name" value="TRANSMEMBRANE PROTEIN YFCA"/>
    <property type="match status" value="1"/>
</dbReference>
<feature type="transmembrane region" description="Helical" evidence="8">
    <location>
        <begin position="28"/>
        <end position="49"/>
    </location>
</feature>
<proteinExistence type="inferred from homology"/>
<keyword evidence="10" id="KW-1185">Reference proteome</keyword>
<evidence type="ECO:0000313" key="10">
    <source>
        <dbReference type="Proteomes" id="UP001271780"/>
    </source>
</evidence>
<sequence length="261" mass="26625">MIDLTLQTVLILAAAAFAAGFVDSIAGGGGLITIPALLLAGFSPVAALGTNKLQGMFGSGSATIHYAANGQVDLRRQLPSALLALVGGAIGALLATVVPGDLLRALLPVLLIAIALYFAFKPNMNDVDRAERLSPLLFGLTVVPAIGLYDGLFGPGTGSFLMLAFVTLAGYGLLKATAHTKLLNFASNIGGFIVFAAVGVVDWKIGLMMGVAQFLGARLGASLAIKIGAKLIKPLLVIVCVALAVKLLADPANPLRQLIGV</sequence>
<name>A0ABU4XHT2_9HYPH</name>
<evidence type="ECO:0000256" key="8">
    <source>
        <dbReference type="RuleBase" id="RU363041"/>
    </source>
</evidence>
<dbReference type="InterPro" id="IPR002781">
    <property type="entry name" value="TM_pro_TauE-like"/>
</dbReference>
<evidence type="ECO:0000256" key="3">
    <source>
        <dbReference type="ARBA" id="ARBA00022448"/>
    </source>
</evidence>
<keyword evidence="7 8" id="KW-0472">Membrane</keyword>
<keyword evidence="6 8" id="KW-1133">Transmembrane helix</keyword>
<keyword evidence="5 8" id="KW-0812">Transmembrane</keyword>
<dbReference type="PANTHER" id="PTHR30269:SF0">
    <property type="entry name" value="MEMBRANE TRANSPORTER PROTEIN YFCA-RELATED"/>
    <property type="match status" value="1"/>
</dbReference>
<dbReference type="Pfam" id="PF01925">
    <property type="entry name" value="TauE"/>
    <property type="match status" value="1"/>
</dbReference>
<evidence type="ECO:0000313" key="9">
    <source>
        <dbReference type="EMBL" id="MDX8474328.1"/>
    </source>
</evidence>
<comment type="similarity">
    <text evidence="2 8">Belongs to the 4-toluene sulfonate uptake permease (TSUP) (TC 2.A.102) family.</text>
</comment>
<evidence type="ECO:0000256" key="4">
    <source>
        <dbReference type="ARBA" id="ARBA00022475"/>
    </source>
</evidence>
<dbReference type="Proteomes" id="UP001271780">
    <property type="component" value="Unassembled WGS sequence"/>
</dbReference>
<feature type="transmembrane region" description="Helical" evidence="8">
    <location>
        <begin position="155"/>
        <end position="174"/>
    </location>
</feature>
<protein>
    <recommendedName>
        <fullName evidence="8">Probable membrane transporter protein</fullName>
    </recommendedName>
</protein>
<keyword evidence="3" id="KW-0813">Transport</keyword>
<reference evidence="9 10" key="1">
    <citation type="submission" date="2023-08" db="EMBL/GenBank/DDBJ databases">
        <title>Implementing the SeqCode for naming new Mesorhizobium species isolated from Vachellia karroo root nodules.</title>
        <authorList>
            <person name="Van Lill M."/>
        </authorList>
    </citation>
    <scope>NUCLEOTIDE SEQUENCE [LARGE SCALE GENOMIC DNA]</scope>
    <source>
        <strain evidence="9 10">VK23A</strain>
    </source>
</reference>